<dbReference type="AlphaFoldDB" id="A0A0T6AYA4"/>
<evidence type="ECO:0000313" key="10">
    <source>
        <dbReference type="Proteomes" id="UP000051574"/>
    </source>
</evidence>
<dbReference type="PROSITE" id="PS50049">
    <property type="entry name" value="THD_2"/>
    <property type="match status" value="1"/>
</dbReference>
<evidence type="ECO:0000256" key="4">
    <source>
        <dbReference type="ARBA" id="ARBA00022525"/>
    </source>
</evidence>
<evidence type="ECO:0000256" key="2">
    <source>
        <dbReference type="ARBA" id="ARBA00008670"/>
    </source>
</evidence>
<dbReference type="InterPro" id="IPR006052">
    <property type="entry name" value="TNF_dom"/>
</dbReference>
<keyword evidence="7" id="KW-1133">Transmembrane helix</keyword>
<gene>
    <name evidence="9" type="ORF">AMK59_7095</name>
</gene>
<proteinExistence type="inferred from homology"/>
<keyword evidence="7" id="KW-0472">Membrane</keyword>
<evidence type="ECO:0000256" key="5">
    <source>
        <dbReference type="ARBA" id="ARBA00023157"/>
    </source>
</evidence>
<dbReference type="GO" id="GO:0005615">
    <property type="term" value="C:extracellular space"/>
    <property type="evidence" value="ECO:0007669"/>
    <property type="project" value="UniProtKB-KW"/>
</dbReference>
<dbReference type="GO" id="GO:0005164">
    <property type="term" value="F:tumor necrosis factor receptor binding"/>
    <property type="evidence" value="ECO:0007669"/>
    <property type="project" value="InterPro"/>
</dbReference>
<evidence type="ECO:0000256" key="1">
    <source>
        <dbReference type="ARBA" id="ARBA00004613"/>
    </source>
</evidence>
<feature type="non-terminal residue" evidence="9">
    <location>
        <position position="421"/>
    </location>
</feature>
<dbReference type="PANTHER" id="PTHR15151:SF24">
    <property type="entry name" value="A PROLIFERATION-INDUCING LIGAND-LIKE PROTEIN-RELATED"/>
    <property type="match status" value="1"/>
</dbReference>
<organism evidence="9 10">
    <name type="scientific">Oryctes borbonicus</name>
    <dbReference type="NCBI Taxonomy" id="1629725"/>
    <lineage>
        <taxon>Eukaryota</taxon>
        <taxon>Metazoa</taxon>
        <taxon>Ecdysozoa</taxon>
        <taxon>Arthropoda</taxon>
        <taxon>Hexapoda</taxon>
        <taxon>Insecta</taxon>
        <taxon>Pterygota</taxon>
        <taxon>Neoptera</taxon>
        <taxon>Endopterygota</taxon>
        <taxon>Coleoptera</taxon>
        <taxon>Polyphaga</taxon>
        <taxon>Scarabaeiformia</taxon>
        <taxon>Scarabaeidae</taxon>
        <taxon>Dynastinae</taxon>
        <taxon>Oryctes</taxon>
    </lineage>
</organism>
<dbReference type="GO" id="GO:0006955">
    <property type="term" value="P:immune response"/>
    <property type="evidence" value="ECO:0007669"/>
    <property type="project" value="InterPro"/>
</dbReference>
<keyword evidence="7" id="KW-0812">Transmembrane</keyword>
<dbReference type="GO" id="GO:0016020">
    <property type="term" value="C:membrane"/>
    <property type="evidence" value="ECO:0007669"/>
    <property type="project" value="InterPro"/>
</dbReference>
<evidence type="ECO:0000256" key="6">
    <source>
        <dbReference type="ARBA" id="ARBA00023180"/>
    </source>
</evidence>
<keyword evidence="4" id="KW-0964">Secreted</keyword>
<dbReference type="Pfam" id="PF00229">
    <property type="entry name" value="TNF"/>
    <property type="match status" value="1"/>
</dbReference>
<comment type="caution">
    <text evidence="9">The sequence shown here is derived from an EMBL/GenBank/DDBJ whole genome shotgun (WGS) entry which is preliminary data.</text>
</comment>
<evidence type="ECO:0000313" key="9">
    <source>
        <dbReference type="EMBL" id="KRT79931.1"/>
    </source>
</evidence>
<comment type="similarity">
    <text evidence="2">Belongs to the tumor necrosis factor family.</text>
</comment>
<evidence type="ECO:0000256" key="3">
    <source>
        <dbReference type="ARBA" id="ARBA00022514"/>
    </source>
</evidence>
<dbReference type="OrthoDB" id="6159739at2759"/>
<keyword evidence="6" id="KW-0325">Glycoprotein</keyword>
<dbReference type="Proteomes" id="UP000051574">
    <property type="component" value="Unassembled WGS sequence"/>
</dbReference>
<comment type="subcellular location">
    <subcellularLocation>
        <location evidence="1">Secreted</location>
    </subcellularLocation>
</comment>
<dbReference type="PANTHER" id="PTHR15151">
    <property type="entry name" value="PROTEIN EIGER"/>
    <property type="match status" value="1"/>
</dbReference>
<dbReference type="InterPro" id="IPR051748">
    <property type="entry name" value="TNF_Ligand_Superfamily"/>
</dbReference>
<dbReference type="SUPFAM" id="SSF49842">
    <property type="entry name" value="TNF-like"/>
    <property type="match status" value="1"/>
</dbReference>
<dbReference type="GO" id="GO:0005125">
    <property type="term" value="F:cytokine activity"/>
    <property type="evidence" value="ECO:0007669"/>
    <property type="project" value="UniProtKB-KW"/>
</dbReference>
<dbReference type="InterPro" id="IPR008983">
    <property type="entry name" value="Tumour_necrosis_fac-like_dom"/>
</dbReference>
<reference evidence="9 10" key="1">
    <citation type="submission" date="2015-09" db="EMBL/GenBank/DDBJ databases">
        <title>Draft genome of the scarab beetle Oryctes borbonicus.</title>
        <authorList>
            <person name="Meyer J.M."/>
            <person name="Markov G.V."/>
            <person name="Baskaran P."/>
            <person name="Herrmann M."/>
            <person name="Sommer R.J."/>
            <person name="Roedelsperger C."/>
        </authorList>
    </citation>
    <scope>NUCLEOTIDE SEQUENCE [LARGE SCALE GENOMIC DNA]</scope>
    <source>
        <strain evidence="9">OB123</strain>
        <tissue evidence="9">Whole animal</tissue>
    </source>
</reference>
<sequence>MMEYKKLTGEGFPSCITKIVIVLGLVLTVFMWFILFFGLYTLNNEITLLKAEHEKLISKILNRHEYGSGYSTEQDFYEYYDTPAFIENEDENPEDFHILYDDANVLTGDIRTKDGLDRTRQKRDIVGRTVDGIPVNSESYAEVKRKNRTKAKDPYYTSLQANYGSSEQTEKPGEATVATLTSSPVIYSRKSRVMHNNPKRKSRRRLIKQPMLRSFKSNSPDQVVSPDMTVVQGLPHRRRHRQRRVGSSLMLRPAIHMNGEVSSSHTNYENHLGSVNIATNISFRSLLNATSGNGRMHHYNNHFKNWTKDNWVENLGMDDYFQLNDGYLRFLDSGLYYIYAQIYYVDEHDTNGFGVYKNDEIVLQCTTTSHTTHRVTKPNSCYTGGVVAISNGDIIKVHDIEGNRYSLFQKGKSFFGAIKLG</sequence>
<keyword evidence="3" id="KW-0202">Cytokine</keyword>
<name>A0A0T6AYA4_9SCAR</name>
<accession>A0A0T6AYA4</accession>
<protein>
    <recommendedName>
        <fullName evidence="8">THD domain-containing protein</fullName>
    </recommendedName>
</protein>
<keyword evidence="10" id="KW-1185">Reference proteome</keyword>
<feature type="domain" description="THD" evidence="8">
    <location>
        <begin position="253"/>
        <end position="420"/>
    </location>
</feature>
<evidence type="ECO:0000259" key="8">
    <source>
        <dbReference type="PROSITE" id="PS50049"/>
    </source>
</evidence>
<evidence type="ECO:0000256" key="7">
    <source>
        <dbReference type="SAM" id="Phobius"/>
    </source>
</evidence>
<dbReference type="EMBL" id="LJIG01022559">
    <property type="protein sequence ID" value="KRT79931.1"/>
    <property type="molecule type" value="Genomic_DNA"/>
</dbReference>
<dbReference type="Gene3D" id="2.60.120.40">
    <property type="match status" value="1"/>
</dbReference>
<keyword evidence="5" id="KW-1015">Disulfide bond</keyword>
<feature type="transmembrane region" description="Helical" evidence="7">
    <location>
        <begin position="20"/>
        <end position="40"/>
    </location>
</feature>